<comment type="caution">
    <text evidence="1">The sequence shown here is derived from an EMBL/GenBank/DDBJ whole genome shotgun (WGS) entry which is preliminary data.</text>
</comment>
<dbReference type="Proteomes" id="UP000317036">
    <property type="component" value="Unassembled WGS sequence"/>
</dbReference>
<name>A0A559K5S4_9BACL</name>
<dbReference type="RefSeq" id="WP_144851684.1">
    <property type="nucleotide sequence ID" value="NZ_VNJI01000036.1"/>
</dbReference>
<dbReference type="AlphaFoldDB" id="A0A559K5S4"/>
<sequence length="62" mass="7279">MIRLGVNPEQLLDARTDEWRAMPDIRIKPIPAAHELLDYDPARRHRFIGYLLELNGVKLYHA</sequence>
<evidence type="ECO:0000313" key="2">
    <source>
        <dbReference type="Proteomes" id="UP000317036"/>
    </source>
</evidence>
<reference evidence="1 2" key="1">
    <citation type="submission" date="2019-07" db="EMBL/GenBank/DDBJ databases">
        <authorList>
            <person name="Kim J."/>
        </authorList>
    </citation>
    <scope>NUCLEOTIDE SEQUENCE [LARGE SCALE GENOMIC DNA]</scope>
    <source>
        <strain evidence="1 2">JC52</strain>
    </source>
</reference>
<evidence type="ECO:0000313" key="1">
    <source>
        <dbReference type="EMBL" id="TVY07495.1"/>
    </source>
</evidence>
<organism evidence="1 2">
    <name type="scientific">Paenibacillus cremeus</name>
    <dbReference type="NCBI Taxonomy" id="2163881"/>
    <lineage>
        <taxon>Bacteria</taxon>
        <taxon>Bacillati</taxon>
        <taxon>Bacillota</taxon>
        <taxon>Bacilli</taxon>
        <taxon>Bacillales</taxon>
        <taxon>Paenibacillaceae</taxon>
        <taxon>Paenibacillus</taxon>
    </lineage>
</organism>
<proteinExistence type="predicted"/>
<accession>A0A559K5S4</accession>
<gene>
    <name evidence="1" type="ORF">FPZ49_23715</name>
</gene>
<dbReference type="EMBL" id="VNJI01000036">
    <property type="protein sequence ID" value="TVY07495.1"/>
    <property type="molecule type" value="Genomic_DNA"/>
</dbReference>
<keyword evidence="2" id="KW-1185">Reference proteome</keyword>
<dbReference type="OrthoDB" id="9800061at2"/>
<protein>
    <submittedName>
        <fullName evidence="1">Uncharacterized protein</fullName>
    </submittedName>
</protein>